<dbReference type="InterPro" id="IPR022712">
    <property type="entry name" value="Beta_Casp"/>
</dbReference>
<dbReference type="Gene3D" id="3.60.15.10">
    <property type="entry name" value="Ribonuclease Z/Hydroxyacylglutathione hydrolase-like"/>
    <property type="match status" value="1"/>
</dbReference>
<evidence type="ECO:0000313" key="4">
    <source>
        <dbReference type="EMBL" id="PIP60923.1"/>
    </source>
</evidence>
<protein>
    <submittedName>
        <fullName evidence="4">MBL fold hydrolase</fullName>
    </submittedName>
</protein>
<gene>
    <name evidence="4" type="ORF">COX00_00565</name>
</gene>
<reference evidence="4 5" key="1">
    <citation type="submission" date="2017-09" db="EMBL/GenBank/DDBJ databases">
        <title>Depth-based differentiation of microbial function through sediment-hosted aquifers and enrichment of novel symbionts in the deep terrestrial subsurface.</title>
        <authorList>
            <person name="Probst A.J."/>
            <person name="Ladd B."/>
            <person name="Jarett J.K."/>
            <person name="Geller-Mcgrath D.E."/>
            <person name="Sieber C.M."/>
            <person name="Emerson J.B."/>
            <person name="Anantharaman K."/>
            <person name="Thomas B.C."/>
            <person name="Malmstrom R."/>
            <person name="Stieglmeier M."/>
            <person name="Klingl A."/>
            <person name="Woyke T."/>
            <person name="Ryan C.M."/>
            <person name="Banfield J.F."/>
        </authorList>
    </citation>
    <scope>NUCLEOTIDE SEQUENCE [LARGE SCALE GENOMIC DNA]</scope>
    <source>
        <strain evidence="4">CG22_combo_CG10-13_8_21_14_all_47_17</strain>
    </source>
</reference>
<accession>A0A2H0BTC6</accession>
<evidence type="ECO:0000259" key="3">
    <source>
        <dbReference type="SMART" id="SM01027"/>
    </source>
</evidence>
<dbReference type="Pfam" id="PF07521">
    <property type="entry name" value="RMMBL"/>
    <property type="match status" value="1"/>
</dbReference>
<evidence type="ECO:0000256" key="1">
    <source>
        <dbReference type="ARBA" id="ARBA00022801"/>
    </source>
</evidence>
<dbReference type="InterPro" id="IPR001279">
    <property type="entry name" value="Metallo-B-lactamas"/>
</dbReference>
<dbReference type="InterPro" id="IPR036866">
    <property type="entry name" value="RibonucZ/Hydroxyglut_hydro"/>
</dbReference>
<dbReference type="SMART" id="SM00849">
    <property type="entry name" value="Lactamase_B"/>
    <property type="match status" value="1"/>
</dbReference>
<sequence length="449" mass="50118">MKITFFGATREVTGSCNLLEGKQTRILVDCGMFQGCNLCDVKNFVTFPFDPSTVDALIITHAHLDHVGRIPKLVKEGFRGKIYATPPTVELAKIVLQDAFHIMKEDNEREQRPLLYEEKDIDLAFENFVPLDYSHDLEVGEFTIRLRDAGHIFGSSFVEIHSSNGKSVAFSGDLGNDGARVLRQTAQLSAVDTLVIESTYGNRIHEDESARASKLKEIILRTVKHKGVLVIPAFAIERTQQILYEMNAMVEHGVLPPIDTYLDSPMAIKATRVMKKYPQYYDAEALRTISTGDDLFDFPGLRLTETRSESILINDAPQPKIIIAGSGMMNGGRIQHHLRRYLSSKNNSLLIIGYQAEGTLGHDLYEGKKVVTVLRDRIHVKAHVESIGAYSAHADQRKLLRWVETAQAKPKQIYCTHGDEGAAVALATNFKEQLDIPAEAPKFGQTVEL</sequence>
<feature type="domain" description="Beta-Casp" evidence="3">
    <location>
        <begin position="239"/>
        <end position="364"/>
    </location>
</feature>
<organism evidence="4 5">
    <name type="scientific">Candidatus Uhrbacteria bacterium CG22_combo_CG10-13_8_21_14_all_47_17</name>
    <dbReference type="NCBI Taxonomy" id="1975041"/>
    <lineage>
        <taxon>Bacteria</taxon>
        <taxon>Candidatus Uhriibacteriota</taxon>
    </lineage>
</organism>
<dbReference type="AlphaFoldDB" id="A0A2H0BTC6"/>
<evidence type="ECO:0000259" key="2">
    <source>
        <dbReference type="SMART" id="SM00849"/>
    </source>
</evidence>
<dbReference type="EMBL" id="PCSZ01000014">
    <property type="protein sequence ID" value="PIP60923.1"/>
    <property type="molecule type" value="Genomic_DNA"/>
</dbReference>
<proteinExistence type="predicted"/>
<dbReference type="SMART" id="SM01027">
    <property type="entry name" value="Beta-Casp"/>
    <property type="match status" value="1"/>
</dbReference>
<keyword evidence="1 4" id="KW-0378">Hydrolase</keyword>
<dbReference type="Pfam" id="PF10996">
    <property type="entry name" value="Beta-Casp"/>
    <property type="match status" value="1"/>
</dbReference>
<dbReference type="Pfam" id="PF16661">
    <property type="entry name" value="Lactamase_B_6"/>
    <property type="match status" value="1"/>
</dbReference>
<dbReference type="InterPro" id="IPR050698">
    <property type="entry name" value="MBL"/>
</dbReference>
<dbReference type="PANTHER" id="PTHR11203:SF37">
    <property type="entry name" value="INTEGRATOR COMPLEX SUBUNIT 11"/>
    <property type="match status" value="1"/>
</dbReference>
<evidence type="ECO:0000313" key="5">
    <source>
        <dbReference type="Proteomes" id="UP000231581"/>
    </source>
</evidence>
<dbReference type="GO" id="GO:0016787">
    <property type="term" value="F:hydrolase activity"/>
    <property type="evidence" value="ECO:0007669"/>
    <property type="project" value="UniProtKB-KW"/>
</dbReference>
<dbReference type="Gene3D" id="3.40.50.10890">
    <property type="match status" value="1"/>
</dbReference>
<dbReference type="PANTHER" id="PTHR11203">
    <property type="entry name" value="CLEAVAGE AND POLYADENYLATION SPECIFICITY FACTOR FAMILY MEMBER"/>
    <property type="match status" value="1"/>
</dbReference>
<comment type="caution">
    <text evidence="4">The sequence shown here is derived from an EMBL/GenBank/DDBJ whole genome shotgun (WGS) entry which is preliminary data.</text>
</comment>
<dbReference type="SUPFAM" id="SSF56281">
    <property type="entry name" value="Metallo-hydrolase/oxidoreductase"/>
    <property type="match status" value="1"/>
</dbReference>
<dbReference type="InterPro" id="IPR011108">
    <property type="entry name" value="RMMBL"/>
</dbReference>
<feature type="domain" description="Metallo-beta-lactamase" evidence="2">
    <location>
        <begin position="13"/>
        <end position="234"/>
    </location>
</feature>
<name>A0A2H0BTC6_9BACT</name>
<dbReference type="CDD" id="cd16295">
    <property type="entry name" value="TTHA0252-CPSF-like_MBL-fold"/>
    <property type="match status" value="1"/>
</dbReference>
<dbReference type="Proteomes" id="UP000231581">
    <property type="component" value="Unassembled WGS sequence"/>
</dbReference>
<dbReference type="GO" id="GO:0004521">
    <property type="term" value="F:RNA endonuclease activity"/>
    <property type="evidence" value="ECO:0007669"/>
    <property type="project" value="TreeGrafter"/>
</dbReference>